<geneLocation type="plasmid" evidence="1 2">
    <name>unnamed1</name>
</geneLocation>
<proteinExistence type="predicted"/>
<dbReference type="KEGG" id="pseb:EOK75_17155"/>
<keyword evidence="2" id="KW-1185">Reference proteome</keyword>
<name>A0A4P8EKM1_9RHOB</name>
<organism evidence="1 2">
    <name type="scientific">Pseudorhodobacter turbinis</name>
    <dbReference type="NCBI Taxonomy" id="2500533"/>
    <lineage>
        <taxon>Bacteria</taxon>
        <taxon>Pseudomonadati</taxon>
        <taxon>Pseudomonadota</taxon>
        <taxon>Alphaproteobacteria</taxon>
        <taxon>Rhodobacterales</taxon>
        <taxon>Paracoccaceae</taxon>
        <taxon>Pseudorhodobacter</taxon>
    </lineage>
</organism>
<protein>
    <submittedName>
        <fullName evidence="1">Uncharacterized protein</fullName>
    </submittedName>
</protein>
<dbReference type="Proteomes" id="UP000298631">
    <property type="component" value="Plasmid unnamed1"/>
</dbReference>
<dbReference type="EMBL" id="CP039965">
    <property type="protein sequence ID" value="QCO57442.1"/>
    <property type="molecule type" value="Genomic_DNA"/>
</dbReference>
<reference evidence="1 2" key="1">
    <citation type="submission" date="2019-05" db="EMBL/GenBank/DDBJ databases">
        <title>Pseudorhodobacter turbinis sp. nov., isolated from the gut of the Korean turban shell.</title>
        <authorList>
            <person name="Jeong Y.-S."/>
            <person name="Kang W.-R."/>
            <person name="Bae J.-W."/>
        </authorList>
    </citation>
    <scope>NUCLEOTIDE SEQUENCE [LARGE SCALE GENOMIC DNA]</scope>
    <source>
        <strain evidence="1 2">S12M18</strain>
        <plasmid evidence="1 2">unnamed1</plasmid>
    </source>
</reference>
<evidence type="ECO:0000313" key="1">
    <source>
        <dbReference type="EMBL" id="QCO57442.1"/>
    </source>
</evidence>
<sequence length="94" mass="10490">MQMGLWGPYGEQRNVYYQLAKFNEIAEILRATALGKRFKATPFSKFHEIFPIISEAESLGRGAASRKIIKQNSMATNAINSLGGDMPAWIKAKL</sequence>
<keyword evidence="1" id="KW-0614">Plasmid</keyword>
<gene>
    <name evidence="1" type="ORF">EOK75_17155</name>
</gene>
<evidence type="ECO:0000313" key="2">
    <source>
        <dbReference type="Proteomes" id="UP000298631"/>
    </source>
</evidence>
<dbReference type="AlphaFoldDB" id="A0A4P8EKM1"/>
<accession>A0A4P8EKM1</accession>